<evidence type="ECO:0000313" key="2">
    <source>
        <dbReference type="RefSeq" id="XP_006811854.1"/>
    </source>
</evidence>
<protein>
    <submittedName>
        <fullName evidence="2">Uncharacterized protein</fullName>
    </submittedName>
</protein>
<evidence type="ECO:0000313" key="1">
    <source>
        <dbReference type="Proteomes" id="UP000694865"/>
    </source>
</evidence>
<sequence>MVDYAIAGSKLIEEFLYFKVHNFTYMSDHCQISCLLRLVKNIKLDRISTNTNTLNNLPNSYIWDKLSVFNYQDTLASKAIQDKIKTFLNNNYNEDKDINKAVDDFNSIVTSSANQVFRRKNNKNNNKKFKPRNNKRWFDKECKILKKDVSETAKLLNKFPYDH</sequence>
<dbReference type="Proteomes" id="UP000694865">
    <property type="component" value="Unplaced"/>
</dbReference>
<dbReference type="RefSeq" id="XP_006811854.1">
    <property type="nucleotide sequence ID" value="XM_006811791.1"/>
</dbReference>
<keyword evidence="1" id="KW-1185">Reference proteome</keyword>
<name>A0ABM0LVR3_SACKO</name>
<organism evidence="1 2">
    <name type="scientific">Saccoglossus kowalevskii</name>
    <name type="common">Acorn worm</name>
    <dbReference type="NCBI Taxonomy" id="10224"/>
    <lineage>
        <taxon>Eukaryota</taxon>
        <taxon>Metazoa</taxon>
        <taxon>Hemichordata</taxon>
        <taxon>Enteropneusta</taxon>
        <taxon>Harrimaniidae</taxon>
        <taxon>Saccoglossus</taxon>
    </lineage>
</organism>
<gene>
    <name evidence="2" type="primary">LOC102800565</name>
</gene>
<dbReference type="GeneID" id="102800565"/>
<proteinExistence type="predicted"/>
<accession>A0ABM0LVR3</accession>
<reference evidence="2" key="1">
    <citation type="submission" date="2025-08" db="UniProtKB">
        <authorList>
            <consortium name="RefSeq"/>
        </authorList>
    </citation>
    <scope>IDENTIFICATION</scope>
    <source>
        <tissue evidence="2">Testes</tissue>
    </source>
</reference>